<dbReference type="AlphaFoldDB" id="A0A4Z1AGT1"/>
<sequence length="389" mass="45356">MFRSFLLTLFFVTATFAQSSTDRLAFAFRSQASLDPLRMIVVGEVVGIEKASYYEVDTLSQELEVDTRPDTVTIKVADPKGIRLGQTLYLLEKNQDHKTFRDGNIVGMITVKSVYQTTFFGWQVRGEGYLRLIEDRPVTAARLLDTTKYDEAFMAKKKGDHYFAKGQMDEALRMYKHSVSLDQGSPDSHYALGKAHWKDGEGYVSTAFEYSMAWKNRERFSNAQERLLFLVDYLRFLTFYFKVEGKENKKQLDLMPQVAKEARNLYPKNYEVWLYSFETSFLNLLHTNMADTSTGVDGRKKREEWAERSEEYLKKAYSLRKSDYYLHKLACEFYHLKWKETRGSTKESEYRTKLVEHGKLLRLYYTGETTLSEDLLNAIRLAEKQSGSF</sequence>
<keyword evidence="2" id="KW-0732">Signal</keyword>
<feature type="chain" id="PRO_5043205185" evidence="2">
    <location>
        <begin position="20"/>
        <end position="389"/>
    </location>
</feature>
<dbReference type="OrthoDB" id="341938at2"/>
<protein>
    <submittedName>
        <fullName evidence="3">Tetratricopeptide repeat protein</fullName>
    </submittedName>
</protein>
<dbReference type="InterPro" id="IPR019734">
    <property type="entry name" value="TPR_rpt"/>
</dbReference>
<comment type="caution">
    <text evidence="3">The sequence shown here is derived from an EMBL/GenBank/DDBJ whole genome shotgun (WGS) entry which is preliminary data.</text>
</comment>
<keyword evidence="1" id="KW-0802">TPR repeat</keyword>
<evidence type="ECO:0000313" key="4">
    <source>
        <dbReference type="Proteomes" id="UP000298263"/>
    </source>
</evidence>
<evidence type="ECO:0000313" key="3">
    <source>
        <dbReference type="EMBL" id="TGL87753.1"/>
    </source>
</evidence>
<dbReference type="RefSeq" id="WP_135586853.1">
    <property type="nucleotide sequence ID" value="NZ_RQGO01000010.1"/>
</dbReference>
<proteinExistence type="predicted"/>
<dbReference type="InterPro" id="IPR011990">
    <property type="entry name" value="TPR-like_helical_dom_sf"/>
</dbReference>
<feature type="signal peptide" evidence="2">
    <location>
        <begin position="1"/>
        <end position="19"/>
    </location>
</feature>
<evidence type="ECO:0000256" key="2">
    <source>
        <dbReference type="SAM" id="SignalP"/>
    </source>
</evidence>
<dbReference type="EMBL" id="RQGP01000027">
    <property type="protein sequence ID" value="TGL87753.1"/>
    <property type="molecule type" value="Genomic_DNA"/>
</dbReference>
<dbReference type="PROSITE" id="PS50005">
    <property type="entry name" value="TPR"/>
    <property type="match status" value="1"/>
</dbReference>
<accession>A0A4Z1AGT1</accession>
<dbReference type="Pfam" id="PF13414">
    <property type="entry name" value="TPR_11"/>
    <property type="match status" value="1"/>
</dbReference>
<gene>
    <name evidence="3" type="ORF">EHQ69_16765</name>
</gene>
<reference evidence="3" key="1">
    <citation type="journal article" date="2019" name="PLoS Negl. Trop. Dis.">
        <title>Revisiting the worldwide diversity of Leptospira species in the environment.</title>
        <authorList>
            <person name="Vincent A.T."/>
            <person name="Schiettekatte O."/>
            <person name="Bourhy P."/>
            <person name="Veyrier F.J."/>
            <person name="Picardeau M."/>
        </authorList>
    </citation>
    <scope>NUCLEOTIDE SEQUENCE [LARGE SCALE GENOMIC DNA]</scope>
    <source>
        <strain evidence="3">201702422</strain>
    </source>
</reference>
<dbReference type="Proteomes" id="UP000298263">
    <property type="component" value="Unassembled WGS sequence"/>
</dbReference>
<organism evidence="3 4">
    <name type="scientific">Leptospira congkakensis</name>
    <dbReference type="NCBI Taxonomy" id="2484932"/>
    <lineage>
        <taxon>Bacteria</taxon>
        <taxon>Pseudomonadati</taxon>
        <taxon>Spirochaetota</taxon>
        <taxon>Spirochaetia</taxon>
        <taxon>Leptospirales</taxon>
        <taxon>Leptospiraceae</taxon>
        <taxon>Leptospira</taxon>
    </lineage>
</organism>
<dbReference type="Gene3D" id="1.25.40.10">
    <property type="entry name" value="Tetratricopeptide repeat domain"/>
    <property type="match status" value="1"/>
</dbReference>
<keyword evidence="4" id="KW-1185">Reference proteome</keyword>
<evidence type="ECO:0000256" key="1">
    <source>
        <dbReference type="PROSITE-ProRule" id="PRU00339"/>
    </source>
</evidence>
<name>A0A4Z1AGT1_9LEPT</name>
<dbReference type="SUPFAM" id="SSF48452">
    <property type="entry name" value="TPR-like"/>
    <property type="match status" value="1"/>
</dbReference>
<feature type="repeat" description="TPR" evidence="1">
    <location>
        <begin position="152"/>
        <end position="185"/>
    </location>
</feature>